<comment type="caution">
    <text evidence="3">The sequence shown here is derived from an EMBL/GenBank/DDBJ whole genome shotgun (WGS) entry which is preliminary data.</text>
</comment>
<evidence type="ECO:0000256" key="2">
    <source>
        <dbReference type="SAM" id="MobiDB-lite"/>
    </source>
</evidence>
<dbReference type="Proteomes" id="UP000796880">
    <property type="component" value="Unassembled WGS sequence"/>
</dbReference>
<sequence length="176" mass="20281">MQLAQDCRYLYEVAIKADNAWKKKTMMLNNLAATNKSLEEEVQHLIQIAVGATNKTEQLKKNWPEADLKLTKKEEELRNLRLDFSRLALERDELQAQAAVWLNKRKIVCCKGVEDAFLKAKRQMIRRFKAHPRAERRQGWRDSFMKAMDAVKTEGPGPITNTEVSSAAEPNQEDLP</sequence>
<evidence type="ECO:0000256" key="1">
    <source>
        <dbReference type="SAM" id="Coils"/>
    </source>
</evidence>
<feature type="compositionally biased region" description="Polar residues" evidence="2">
    <location>
        <begin position="159"/>
        <end position="169"/>
    </location>
</feature>
<evidence type="ECO:0000313" key="4">
    <source>
        <dbReference type="Proteomes" id="UP000796880"/>
    </source>
</evidence>
<feature type="coiled-coil region" evidence="1">
    <location>
        <begin position="28"/>
        <end position="97"/>
    </location>
</feature>
<evidence type="ECO:0000313" key="3">
    <source>
        <dbReference type="EMBL" id="KAF3443638.1"/>
    </source>
</evidence>
<dbReference type="AlphaFoldDB" id="A0A8K0H117"/>
<protein>
    <submittedName>
        <fullName evidence="3">Uncharacterized protein</fullName>
    </submittedName>
</protein>
<feature type="region of interest" description="Disordered" evidence="2">
    <location>
        <begin position="152"/>
        <end position="176"/>
    </location>
</feature>
<organism evidence="3 4">
    <name type="scientific">Rhamnella rubrinervis</name>
    <dbReference type="NCBI Taxonomy" id="2594499"/>
    <lineage>
        <taxon>Eukaryota</taxon>
        <taxon>Viridiplantae</taxon>
        <taxon>Streptophyta</taxon>
        <taxon>Embryophyta</taxon>
        <taxon>Tracheophyta</taxon>
        <taxon>Spermatophyta</taxon>
        <taxon>Magnoliopsida</taxon>
        <taxon>eudicotyledons</taxon>
        <taxon>Gunneridae</taxon>
        <taxon>Pentapetalae</taxon>
        <taxon>rosids</taxon>
        <taxon>fabids</taxon>
        <taxon>Rosales</taxon>
        <taxon>Rhamnaceae</taxon>
        <taxon>rhamnoid group</taxon>
        <taxon>Rhamneae</taxon>
        <taxon>Rhamnella</taxon>
    </lineage>
</organism>
<keyword evidence="1" id="KW-0175">Coiled coil</keyword>
<accession>A0A8K0H117</accession>
<gene>
    <name evidence="3" type="ORF">FNV43_RR13328</name>
</gene>
<proteinExistence type="predicted"/>
<reference evidence="3" key="1">
    <citation type="submission" date="2020-03" db="EMBL/GenBank/DDBJ databases">
        <title>A high-quality chromosome-level genome assembly of a woody plant with both climbing and erect habits, Rhamnella rubrinervis.</title>
        <authorList>
            <person name="Lu Z."/>
            <person name="Yang Y."/>
            <person name="Zhu X."/>
            <person name="Sun Y."/>
        </authorList>
    </citation>
    <scope>NUCLEOTIDE SEQUENCE</scope>
    <source>
        <strain evidence="3">BYM</strain>
        <tissue evidence="3">Leaf</tissue>
    </source>
</reference>
<keyword evidence="4" id="KW-1185">Reference proteome</keyword>
<dbReference type="EMBL" id="VOIH02000006">
    <property type="protein sequence ID" value="KAF3443638.1"/>
    <property type="molecule type" value="Genomic_DNA"/>
</dbReference>
<name>A0A8K0H117_9ROSA</name>